<keyword evidence="4 8" id="KW-0479">Metal-binding</keyword>
<comment type="subcellular location">
    <subcellularLocation>
        <location evidence="1">Membrane</location>
        <topology evidence="1">Single-pass membrane protein</topology>
    </subcellularLocation>
</comment>
<dbReference type="InterPro" id="IPR001128">
    <property type="entry name" value="Cyt_P450"/>
</dbReference>
<gene>
    <name evidence="10" type="ORF">Sangu_1378100</name>
</gene>
<reference evidence="10" key="2">
    <citation type="journal article" date="2024" name="Plant">
        <title>Genomic evolution and insights into agronomic trait innovations of Sesamum species.</title>
        <authorList>
            <person name="Miao H."/>
            <person name="Wang L."/>
            <person name="Qu L."/>
            <person name="Liu H."/>
            <person name="Sun Y."/>
            <person name="Le M."/>
            <person name="Wang Q."/>
            <person name="Wei S."/>
            <person name="Zheng Y."/>
            <person name="Lin W."/>
            <person name="Duan Y."/>
            <person name="Cao H."/>
            <person name="Xiong S."/>
            <person name="Wang X."/>
            <person name="Wei L."/>
            <person name="Li C."/>
            <person name="Ma Q."/>
            <person name="Ju M."/>
            <person name="Zhao R."/>
            <person name="Li G."/>
            <person name="Mu C."/>
            <person name="Tian Q."/>
            <person name="Mei H."/>
            <person name="Zhang T."/>
            <person name="Gao T."/>
            <person name="Zhang H."/>
        </authorList>
    </citation>
    <scope>NUCLEOTIDE SEQUENCE</scope>
    <source>
        <strain evidence="10">G01</strain>
    </source>
</reference>
<evidence type="ECO:0000256" key="5">
    <source>
        <dbReference type="ARBA" id="ARBA00023002"/>
    </source>
</evidence>
<evidence type="ECO:0000256" key="4">
    <source>
        <dbReference type="ARBA" id="ARBA00022723"/>
    </source>
</evidence>
<evidence type="ECO:0000256" key="8">
    <source>
        <dbReference type="PIRSR" id="PIRSR602401-1"/>
    </source>
</evidence>
<dbReference type="PROSITE" id="PS00086">
    <property type="entry name" value="CYTOCHROME_P450"/>
    <property type="match status" value="1"/>
</dbReference>
<dbReference type="CDD" id="cd11073">
    <property type="entry name" value="CYP76-like"/>
    <property type="match status" value="1"/>
</dbReference>
<organism evidence="10">
    <name type="scientific">Sesamum angustifolium</name>
    <dbReference type="NCBI Taxonomy" id="2727405"/>
    <lineage>
        <taxon>Eukaryota</taxon>
        <taxon>Viridiplantae</taxon>
        <taxon>Streptophyta</taxon>
        <taxon>Embryophyta</taxon>
        <taxon>Tracheophyta</taxon>
        <taxon>Spermatophyta</taxon>
        <taxon>Magnoliopsida</taxon>
        <taxon>eudicotyledons</taxon>
        <taxon>Gunneridae</taxon>
        <taxon>Pentapetalae</taxon>
        <taxon>asterids</taxon>
        <taxon>lamiids</taxon>
        <taxon>Lamiales</taxon>
        <taxon>Pedaliaceae</taxon>
        <taxon>Sesamum</taxon>
    </lineage>
</organism>
<evidence type="ECO:0000256" key="1">
    <source>
        <dbReference type="ARBA" id="ARBA00004167"/>
    </source>
</evidence>
<dbReference type="InterPro" id="IPR017972">
    <property type="entry name" value="Cyt_P450_CS"/>
</dbReference>
<evidence type="ECO:0000256" key="6">
    <source>
        <dbReference type="ARBA" id="ARBA00023004"/>
    </source>
</evidence>
<accession>A0AAW2N6J2</accession>
<dbReference type="GO" id="GO:0004497">
    <property type="term" value="F:monooxygenase activity"/>
    <property type="evidence" value="ECO:0007669"/>
    <property type="project" value="UniProtKB-KW"/>
</dbReference>
<comment type="similarity">
    <text evidence="2 9">Belongs to the cytochrome P450 family.</text>
</comment>
<keyword evidence="6 8" id="KW-0408">Iron</keyword>
<evidence type="ECO:0000256" key="9">
    <source>
        <dbReference type="RuleBase" id="RU000461"/>
    </source>
</evidence>
<evidence type="ECO:0000256" key="3">
    <source>
        <dbReference type="ARBA" id="ARBA00022617"/>
    </source>
</evidence>
<comment type="caution">
    <text evidence="10">The sequence shown here is derived from an EMBL/GenBank/DDBJ whole genome shotgun (WGS) entry which is preliminary data.</text>
</comment>
<feature type="binding site" description="axial binding residue" evidence="8">
    <location>
        <position position="474"/>
    </location>
    <ligand>
        <name>heme</name>
        <dbReference type="ChEBI" id="CHEBI:30413"/>
    </ligand>
    <ligandPart>
        <name>Fe</name>
        <dbReference type="ChEBI" id="CHEBI:18248"/>
    </ligandPart>
</feature>
<dbReference type="AlphaFoldDB" id="A0AAW2N6J2"/>
<sequence length="533" mass="60135">MGYKLGKTAVIIVQSVEQIKISKPWIGTGHFWHGAFVFWSRFWSSPVGRGTPPPSRSVPVPPGPPVFGSMFSLGSMPYKTIADLRKGYGPVVWLRIGSINTVALLTADAATELFKNHDQNFAERKITEAMKAHGFHKAALSLAPYGPYWRDMKQTLTVKLQVQKLLNETEPIRRRCVDNMVEWIRKVADAAERGESVRFQVGRFVFLAMFNMLGNLILSRDLVNPQSVEGSGFVAAMTEVMAASGHPKLADLFPWLKRLDPQGLTKKMDRGMGNTLRIIAEFVAERLEKQQLDGAGAEKDFLDVLQESYQNGRDEKATISNHELNIIILELFFAGSETTSSSIEWVMVELLRHPEVMIKAKNELAQVVGKSNKFEENHLKLGLPYLEAVIKETLRLHPPAPFLVPRKAVQDTKFMGYHIPKDTQLLVNAWAIGRDPERWEDPLSFKPERFLGSEIDYKGQNFELIPFGAGRRICAGIPLAHRMLHSVSGTLLHEFDWEVDEISRNDLMDMRGRLGLTVRKLAPLTTIPRRRST</sequence>
<reference evidence="10" key="1">
    <citation type="submission" date="2020-06" db="EMBL/GenBank/DDBJ databases">
        <authorList>
            <person name="Li T."/>
            <person name="Hu X."/>
            <person name="Zhang T."/>
            <person name="Song X."/>
            <person name="Zhang H."/>
            <person name="Dai N."/>
            <person name="Sheng W."/>
            <person name="Hou X."/>
            <person name="Wei L."/>
        </authorList>
    </citation>
    <scope>NUCLEOTIDE SEQUENCE</scope>
    <source>
        <strain evidence="10">G01</strain>
        <tissue evidence="10">Leaf</tissue>
    </source>
</reference>
<evidence type="ECO:0000313" key="10">
    <source>
        <dbReference type="EMBL" id="KAL0338560.1"/>
    </source>
</evidence>
<dbReference type="PRINTS" id="PR00463">
    <property type="entry name" value="EP450I"/>
</dbReference>
<dbReference type="InterPro" id="IPR002401">
    <property type="entry name" value="Cyt_P450_E_grp-I"/>
</dbReference>
<dbReference type="PRINTS" id="PR00385">
    <property type="entry name" value="P450"/>
</dbReference>
<dbReference type="Pfam" id="PF00067">
    <property type="entry name" value="p450"/>
    <property type="match status" value="1"/>
</dbReference>
<dbReference type="Gene3D" id="1.10.630.10">
    <property type="entry name" value="Cytochrome P450"/>
    <property type="match status" value="1"/>
</dbReference>
<evidence type="ECO:0000256" key="7">
    <source>
        <dbReference type="ARBA" id="ARBA00023033"/>
    </source>
</evidence>
<dbReference type="FunFam" id="1.10.630.10:FF:000163">
    <property type="entry name" value="Geraniol 8-hydroxylase"/>
    <property type="match status" value="1"/>
</dbReference>
<dbReference type="EMBL" id="JACGWK010000008">
    <property type="protein sequence ID" value="KAL0338560.1"/>
    <property type="molecule type" value="Genomic_DNA"/>
</dbReference>
<protein>
    <submittedName>
        <fullName evidence="10">Cytochrome</fullName>
    </submittedName>
</protein>
<keyword evidence="5 9" id="KW-0560">Oxidoreductase</keyword>
<dbReference type="GO" id="GO:0005506">
    <property type="term" value="F:iron ion binding"/>
    <property type="evidence" value="ECO:0007669"/>
    <property type="project" value="InterPro"/>
</dbReference>
<evidence type="ECO:0000256" key="2">
    <source>
        <dbReference type="ARBA" id="ARBA00010617"/>
    </source>
</evidence>
<dbReference type="GO" id="GO:0016020">
    <property type="term" value="C:membrane"/>
    <property type="evidence" value="ECO:0007669"/>
    <property type="project" value="UniProtKB-SubCell"/>
</dbReference>
<proteinExistence type="inferred from homology"/>
<keyword evidence="3 8" id="KW-0349">Heme</keyword>
<dbReference type="GO" id="GO:0020037">
    <property type="term" value="F:heme binding"/>
    <property type="evidence" value="ECO:0007669"/>
    <property type="project" value="InterPro"/>
</dbReference>
<comment type="cofactor">
    <cofactor evidence="8">
        <name>heme</name>
        <dbReference type="ChEBI" id="CHEBI:30413"/>
    </cofactor>
</comment>
<name>A0AAW2N6J2_9LAMI</name>
<dbReference type="PANTHER" id="PTHR47950:SF14">
    <property type="entry name" value="CYTOCHROME P450 76A2-LIKE ISOFORM X1"/>
    <property type="match status" value="1"/>
</dbReference>
<dbReference type="PANTHER" id="PTHR47950">
    <property type="entry name" value="CYTOCHROME P450, FAMILY 76, SUBFAMILY C, POLYPEPTIDE 5-RELATED"/>
    <property type="match status" value="1"/>
</dbReference>
<dbReference type="GO" id="GO:0016705">
    <property type="term" value="F:oxidoreductase activity, acting on paired donors, with incorporation or reduction of molecular oxygen"/>
    <property type="evidence" value="ECO:0007669"/>
    <property type="project" value="InterPro"/>
</dbReference>
<dbReference type="InterPro" id="IPR036396">
    <property type="entry name" value="Cyt_P450_sf"/>
</dbReference>
<dbReference type="SUPFAM" id="SSF48264">
    <property type="entry name" value="Cytochrome P450"/>
    <property type="match status" value="1"/>
</dbReference>
<keyword evidence="7 9" id="KW-0503">Monooxygenase</keyword>